<dbReference type="GO" id="GO:0016491">
    <property type="term" value="F:oxidoreductase activity"/>
    <property type="evidence" value="ECO:0007669"/>
    <property type="project" value="InterPro"/>
</dbReference>
<evidence type="ECO:0000313" key="6">
    <source>
        <dbReference type="EMBL" id="EAU89028.1"/>
    </source>
</evidence>
<gene>
    <name evidence="6" type="ORF">CC1G_09997</name>
</gene>
<feature type="domain" description="Tyrosinase copper-binding" evidence="5">
    <location>
        <begin position="313"/>
        <end position="324"/>
    </location>
</feature>
<feature type="region of interest" description="Disordered" evidence="3">
    <location>
        <begin position="169"/>
        <end position="222"/>
    </location>
</feature>
<sequence length="392" mass="42122">MVKLSTTFLLLAVGIQSVLGAPTTSPAGANSTLQKRAKCANVRVRKEWRDLTVDERIDYTRAVKCLMETPSTATREGVVSRFDEFQACHIDLTNQVHQVGHFLAWHRHFLTLYANAMRDECGYQGPATYWDWSRDADGPGLMADSPVFDPVTGFGGNGVPGTYTPPPNTNPGFPGFPQPTGTNPGFPGWPAPAPAPTTTGAPPGGGFPGFPGGGFPGFPEQGCVDTGPFSNITVNLGPGTAIGPHCLLRGINEGMKSSLTSANVDIVMQQTEFEVFRTVLENGGRGSAGMGIHGGGHGVVGGEMMDPFSSPADPLFYLHHGNLDRIWWKWQNADPENRMYAISGPTTQRPPFTQVTLDFVMPFTTLLKPGEEVTVRDVMETDGELGCFTYAD</sequence>
<dbReference type="EMBL" id="AACS02000009">
    <property type="protein sequence ID" value="EAU89028.1"/>
    <property type="molecule type" value="Genomic_DNA"/>
</dbReference>
<keyword evidence="4" id="KW-0732">Signal</keyword>
<evidence type="ECO:0000256" key="3">
    <source>
        <dbReference type="SAM" id="MobiDB-lite"/>
    </source>
</evidence>
<evidence type="ECO:0000313" key="7">
    <source>
        <dbReference type="Proteomes" id="UP000001861"/>
    </source>
</evidence>
<feature type="chain" id="PRO_5002726430" description="Tyrosinase copper-binding domain-containing protein" evidence="4">
    <location>
        <begin position="21"/>
        <end position="392"/>
    </location>
</feature>
<dbReference type="PANTHER" id="PTHR11474:SF126">
    <property type="entry name" value="TYROSINASE-LIKE PROTEIN TYR-1-RELATED"/>
    <property type="match status" value="1"/>
</dbReference>
<keyword evidence="2" id="KW-0186">Copper</keyword>
<evidence type="ECO:0000256" key="1">
    <source>
        <dbReference type="ARBA" id="ARBA00022723"/>
    </source>
</evidence>
<evidence type="ECO:0000256" key="4">
    <source>
        <dbReference type="SAM" id="SignalP"/>
    </source>
</evidence>
<keyword evidence="1" id="KW-0479">Metal-binding</keyword>
<dbReference type="RefSeq" id="XP_001832783.1">
    <property type="nucleotide sequence ID" value="XM_001832731.1"/>
</dbReference>
<dbReference type="eggNOG" id="ENOG502RM4B">
    <property type="taxonomic scope" value="Eukaryota"/>
</dbReference>
<comment type="caution">
    <text evidence="6">The sequence shown here is derived from an EMBL/GenBank/DDBJ whole genome shotgun (WGS) entry which is preliminary data.</text>
</comment>
<feature type="compositionally biased region" description="Gly residues" evidence="3">
    <location>
        <begin position="202"/>
        <end position="216"/>
    </location>
</feature>
<keyword evidence="7" id="KW-1185">Reference proteome</keyword>
<dbReference type="VEuPathDB" id="FungiDB:CC1G_09997"/>
<evidence type="ECO:0000256" key="2">
    <source>
        <dbReference type="ARBA" id="ARBA00023008"/>
    </source>
</evidence>
<dbReference type="InterPro" id="IPR002227">
    <property type="entry name" value="Tyrosinase_Cu-bd"/>
</dbReference>
<dbReference type="KEGG" id="cci:CC1G_09997"/>
<reference evidence="6 7" key="1">
    <citation type="journal article" date="2010" name="Proc. Natl. Acad. Sci. U.S.A.">
        <title>Insights into evolution of multicellular fungi from the assembled chromosomes of the mushroom Coprinopsis cinerea (Coprinus cinereus).</title>
        <authorList>
            <person name="Stajich J.E."/>
            <person name="Wilke S.K."/>
            <person name="Ahren D."/>
            <person name="Au C.H."/>
            <person name="Birren B.W."/>
            <person name="Borodovsky M."/>
            <person name="Burns C."/>
            <person name="Canback B."/>
            <person name="Casselton L.A."/>
            <person name="Cheng C.K."/>
            <person name="Deng J."/>
            <person name="Dietrich F.S."/>
            <person name="Fargo D.C."/>
            <person name="Farman M.L."/>
            <person name="Gathman A.C."/>
            <person name="Goldberg J."/>
            <person name="Guigo R."/>
            <person name="Hoegger P.J."/>
            <person name="Hooker J.B."/>
            <person name="Huggins A."/>
            <person name="James T.Y."/>
            <person name="Kamada T."/>
            <person name="Kilaru S."/>
            <person name="Kodira C."/>
            <person name="Kues U."/>
            <person name="Kupfer D."/>
            <person name="Kwan H.S."/>
            <person name="Lomsadze A."/>
            <person name="Li W."/>
            <person name="Lilly W.W."/>
            <person name="Ma L.J."/>
            <person name="Mackey A.J."/>
            <person name="Manning G."/>
            <person name="Martin F."/>
            <person name="Muraguchi H."/>
            <person name="Natvig D.O."/>
            <person name="Palmerini H."/>
            <person name="Ramesh M.A."/>
            <person name="Rehmeyer C.J."/>
            <person name="Roe B.A."/>
            <person name="Shenoy N."/>
            <person name="Stanke M."/>
            <person name="Ter-Hovhannisyan V."/>
            <person name="Tunlid A."/>
            <person name="Velagapudi R."/>
            <person name="Vision T.J."/>
            <person name="Zeng Q."/>
            <person name="Zolan M.E."/>
            <person name="Pukkila P.J."/>
        </authorList>
    </citation>
    <scope>NUCLEOTIDE SEQUENCE [LARGE SCALE GENOMIC DNA]</scope>
    <source>
        <strain evidence="7">Okayama-7 / 130 / ATCC MYA-4618 / FGSC 9003</strain>
    </source>
</reference>
<dbReference type="Gene3D" id="1.10.1280.10">
    <property type="entry name" value="Di-copper center containing domain from catechol oxidase"/>
    <property type="match status" value="1"/>
</dbReference>
<dbReference type="InParanoid" id="A8NDI8"/>
<dbReference type="GeneID" id="6009273"/>
<dbReference type="OrthoDB" id="6132182at2759"/>
<name>A8NDI8_COPC7</name>
<organism evidence="6 7">
    <name type="scientific">Coprinopsis cinerea (strain Okayama-7 / 130 / ATCC MYA-4618 / FGSC 9003)</name>
    <name type="common">Inky cap fungus</name>
    <name type="synonym">Hormographiella aspergillata</name>
    <dbReference type="NCBI Taxonomy" id="240176"/>
    <lineage>
        <taxon>Eukaryota</taxon>
        <taxon>Fungi</taxon>
        <taxon>Dikarya</taxon>
        <taxon>Basidiomycota</taxon>
        <taxon>Agaricomycotina</taxon>
        <taxon>Agaricomycetes</taxon>
        <taxon>Agaricomycetidae</taxon>
        <taxon>Agaricales</taxon>
        <taxon>Agaricineae</taxon>
        <taxon>Psathyrellaceae</taxon>
        <taxon>Coprinopsis</taxon>
    </lineage>
</organism>
<dbReference type="InterPro" id="IPR050316">
    <property type="entry name" value="Tyrosinase/Hemocyanin"/>
</dbReference>
<dbReference type="Pfam" id="PF00264">
    <property type="entry name" value="Tyrosinase"/>
    <property type="match status" value="1"/>
</dbReference>
<dbReference type="InterPro" id="IPR008922">
    <property type="entry name" value="Di-copper_centre_dom_sf"/>
</dbReference>
<dbReference type="OMA" id="WAWENDF"/>
<dbReference type="PRINTS" id="PR00092">
    <property type="entry name" value="TYROSINASE"/>
</dbReference>
<dbReference type="PROSITE" id="PS00498">
    <property type="entry name" value="TYROSINASE_2"/>
    <property type="match status" value="1"/>
</dbReference>
<dbReference type="SUPFAM" id="SSF48056">
    <property type="entry name" value="Di-copper centre-containing domain"/>
    <property type="match status" value="1"/>
</dbReference>
<accession>A8NDI8</accession>
<protein>
    <recommendedName>
        <fullName evidence="5">Tyrosinase copper-binding domain-containing protein</fullName>
    </recommendedName>
</protein>
<dbReference type="PANTHER" id="PTHR11474">
    <property type="entry name" value="TYROSINASE FAMILY MEMBER"/>
    <property type="match status" value="1"/>
</dbReference>
<feature type="signal peptide" evidence="4">
    <location>
        <begin position="1"/>
        <end position="20"/>
    </location>
</feature>
<dbReference type="GO" id="GO:0046872">
    <property type="term" value="F:metal ion binding"/>
    <property type="evidence" value="ECO:0007669"/>
    <property type="project" value="UniProtKB-KW"/>
</dbReference>
<dbReference type="STRING" id="240176.A8NDI8"/>
<proteinExistence type="predicted"/>
<evidence type="ECO:0000259" key="5">
    <source>
        <dbReference type="PROSITE" id="PS00498"/>
    </source>
</evidence>
<dbReference type="Proteomes" id="UP000001861">
    <property type="component" value="Unassembled WGS sequence"/>
</dbReference>
<dbReference type="AlphaFoldDB" id="A8NDI8"/>